<evidence type="ECO:0000256" key="1">
    <source>
        <dbReference type="SAM" id="MobiDB-lite"/>
    </source>
</evidence>
<comment type="caution">
    <text evidence="2">The sequence shown here is derived from an EMBL/GenBank/DDBJ whole genome shotgun (WGS) entry which is preliminary data.</text>
</comment>
<feature type="region of interest" description="Disordered" evidence="1">
    <location>
        <begin position="120"/>
        <end position="223"/>
    </location>
</feature>
<name>A0AA40AHH9_9PEZI</name>
<keyword evidence="3" id="KW-1185">Reference proteome</keyword>
<gene>
    <name evidence="2" type="ORF">B0H67DRAFT_581999</name>
</gene>
<organism evidence="2 3">
    <name type="scientific">Lasiosphaeris hirsuta</name>
    <dbReference type="NCBI Taxonomy" id="260670"/>
    <lineage>
        <taxon>Eukaryota</taxon>
        <taxon>Fungi</taxon>
        <taxon>Dikarya</taxon>
        <taxon>Ascomycota</taxon>
        <taxon>Pezizomycotina</taxon>
        <taxon>Sordariomycetes</taxon>
        <taxon>Sordariomycetidae</taxon>
        <taxon>Sordariales</taxon>
        <taxon>Lasiosphaeriaceae</taxon>
        <taxon>Lasiosphaeris</taxon>
    </lineage>
</organism>
<evidence type="ECO:0000313" key="3">
    <source>
        <dbReference type="Proteomes" id="UP001172102"/>
    </source>
</evidence>
<protein>
    <submittedName>
        <fullName evidence="2">Uncharacterized protein</fullName>
    </submittedName>
</protein>
<sequence length="291" mass="30820">MGQPINALASVPQLPEQSMKPAAPVGSSRQPQKPGLDLWEASHTALYPAPAVASGTPGTAEDDKLTSLNDFELFIARAEAQDRAAYRDKRAGGRSPSQRPGVAVFPVVVKPSPHRQYVSVAANPAPSAERAVSSPSTASTAMARGDLSGGEGERNRRSNRHLTSGQAALAGEECQLAQGQGQGRPHRRENGKRASGAPVCGSTNVTEGVPERKTAPRPPPVVVYGVDETFQAPDPRSSQRPRALRKQASIAQKIAEYIRPPKVATATPSPRENQVVAARPYRSVRRPSSIG</sequence>
<dbReference type="EMBL" id="JAUKUA010000004">
    <property type="protein sequence ID" value="KAK0715922.1"/>
    <property type="molecule type" value="Genomic_DNA"/>
</dbReference>
<accession>A0AA40AHH9</accession>
<feature type="region of interest" description="Disordered" evidence="1">
    <location>
        <begin position="1"/>
        <end position="41"/>
    </location>
</feature>
<proteinExistence type="predicted"/>
<dbReference type="AlphaFoldDB" id="A0AA40AHH9"/>
<feature type="region of interest" description="Disordered" evidence="1">
    <location>
        <begin position="261"/>
        <end position="291"/>
    </location>
</feature>
<dbReference type="Proteomes" id="UP001172102">
    <property type="component" value="Unassembled WGS sequence"/>
</dbReference>
<evidence type="ECO:0000313" key="2">
    <source>
        <dbReference type="EMBL" id="KAK0715922.1"/>
    </source>
</evidence>
<reference evidence="2" key="1">
    <citation type="submission" date="2023-06" db="EMBL/GenBank/DDBJ databases">
        <title>Genome-scale phylogeny and comparative genomics of the fungal order Sordariales.</title>
        <authorList>
            <consortium name="Lawrence Berkeley National Laboratory"/>
            <person name="Hensen N."/>
            <person name="Bonometti L."/>
            <person name="Westerberg I."/>
            <person name="Brannstrom I.O."/>
            <person name="Guillou S."/>
            <person name="Cros-Aarteil S."/>
            <person name="Calhoun S."/>
            <person name="Haridas S."/>
            <person name="Kuo A."/>
            <person name="Mondo S."/>
            <person name="Pangilinan J."/>
            <person name="Riley R."/>
            <person name="Labutti K."/>
            <person name="Andreopoulos B."/>
            <person name="Lipzen A."/>
            <person name="Chen C."/>
            <person name="Yanf M."/>
            <person name="Daum C."/>
            <person name="Ng V."/>
            <person name="Clum A."/>
            <person name="Steindorff A."/>
            <person name="Ohm R."/>
            <person name="Martin F."/>
            <person name="Silar P."/>
            <person name="Natvig D."/>
            <person name="Lalanne C."/>
            <person name="Gautier V."/>
            <person name="Ament-Velasquez S.L."/>
            <person name="Kruys A."/>
            <person name="Hutchinson M.I."/>
            <person name="Powell A.J."/>
            <person name="Barry K."/>
            <person name="Miller A.N."/>
            <person name="Grigoriev I.V."/>
            <person name="Debuchy R."/>
            <person name="Gladieux P."/>
            <person name="Thoren M.H."/>
            <person name="Johannesson H."/>
        </authorList>
    </citation>
    <scope>NUCLEOTIDE SEQUENCE</scope>
    <source>
        <strain evidence="2">SMH4607-1</strain>
    </source>
</reference>